<accession>A0A383VAP3</accession>
<proteinExistence type="predicted"/>
<gene>
    <name evidence="1" type="ORF">BQ4739_LOCUS2185</name>
</gene>
<evidence type="ECO:0000313" key="2">
    <source>
        <dbReference type="Proteomes" id="UP000256970"/>
    </source>
</evidence>
<evidence type="ECO:0000313" key="1">
    <source>
        <dbReference type="EMBL" id="SZX61684.1"/>
    </source>
</evidence>
<name>A0A383VAP3_TETOB</name>
<dbReference type="EMBL" id="FNXT01000167">
    <property type="protein sequence ID" value="SZX61684.1"/>
    <property type="molecule type" value="Genomic_DNA"/>
</dbReference>
<sequence length="351" mass="38953">MSNSNKLDFVTGVSLLPFDLHNLGAVYSSSKDKAQCVASRCSFVVRRGWDEAEQLEYGNVIEALGDVGFNLRSKDYAFHISASNLSYKAGTDAPLRAQSLVGSALASLKLAYAQQVAEDRFLGVSYDFSQRKPELSLAWAGDTFTEQSSIAVSIDPVDRAARLRAAVSFPGPEWRKDVWDHETRSVQLVQDDGLSRHTIWVEHEARRGQLLAATKLGARLDLGRLANLGGNFVDRHIKQRIPLLFWKIPLSTKLYRFVVPNQDQEQMRYNIKGWCAELAHDFERQGPTVGISKRLGDSGCSLAASYDTASSAAGIEMRSKWVVAAARLARQEDGHWRNPSVQLLVQPLGFL</sequence>
<keyword evidence="2" id="KW-1185">Reference proteome</keyword>
<dbReference type="AlphaFoldDB" id="A0A383VAP3"/>
<reference evidence="1 2" key="1">
    <citation type="submission" date="2016-10" db="EMBL/GenBank/DDBJ databases">
        <authorList>
            <person name="Cai Z."/>
        </authorList>
    </citation>
    <scope>NUCLEOTIDE SEQUENCE [LARGE SCALE GENOMIC DNA]</scope>
</reference>
<organism evidence="1 2">
    <name type="scientific">Tetradesmus obliquus</name>
    <name type="common">Green alga</name>
    <name type="synonym">Acutodesmus obliquus</name>
    <dbReference type="NCBI Taxonomy" id="3088"/>
    <lineage>
        <taxon>Eukaryota</taxon>
        <taxon>Viridiplantae</taxon>
        <taxon>Chlorophyta</taxon>
        <taxon>core chlorophytes</taxon>
        <taxon>Chlorophyceae</taxon>
        <taxon>CS clade</taxon>
        <taxon>Sphaeropleales</taxon>
        <taxon>Scenedesmaceae</taxon>
        <taxon>Tetradesmus</taxon>
    </lineage>
</organism>
<protein>
    <submittedName>
        <fullName evidence="1">Uncharacterized protein</fullName>
    </submittedName>
</protein>
<dbReference type="Proteomes" id="UP000256970">
    <property type="component" value="Unassembled WGS sequence"/>
</dbReference>
<dbReference type="STRING" id="3088.A0A383VAP3"/>